<dbReference type="InterPro" id="IPR005886">
    <property type="entry name" value="UDP_G4E"/>
</dbReference>
<dbReference type="NCBIfam" id="TIGR01179">
    <property type="entry name" value="galE"/>
    <property type="match status" value="1"/>
</dbReference>
<dbReference type="InterPro" id="IPR036291">
    <property type="entry name" value="NAD(P)-bd_dom_sf"/>
</dbReference>
<gene>
    <name evidence="13" type="primary">galE</name>
    <name evidence="13" type="ORF">FY536_04500</name>
</gene>
<evidence type="ECO:0000256" key="8">
    <source>
        <dbReference type="ARBA" id="ARBA00023144"/>
    </source>
</evidence>
<organism evidence="13 14">
    <name type="scientific">Weissella koreensis</name>
    <dbReference type="NCBI Taxonomy" id="165096"/>
    <lineage>
        <taxon>Bacteria</taxon>
        <taxon>Bacillati</taxon>
        <taxon>Bacillota</taxon>
        <taxon>Bacilli</taxon>
        <taxon>Lactobacillales</taxon>
        <taxon>Lactobacillaceae</taxon>
        <taxon>Weissella</taxon>
    </lineage>
</organism>
<dbReference type="GO" id="GO:0033499">
    <property type="term" value="P:galactose catabolic process via UDP-galactose, Leloir pathway"/>
    <property type="evidence" value="ECO:0007669"/>
    <property type="project" value="TreeGrafter"/>
</dbReference>
<protein>
    <recommendedName>
        <fullName evidence="6 11">UDP-glucose 4-epimerase</fullName>
        <ecNumber evidence="5 11">5.1.3.2</ecNumber>
    </recommendedName>
</protein>
<dbReference type="Gene3D" id="3.90.25.10">
    <property type="entry name" value="UDP-galactose 4-epimerase, domain 1"/>
    <property type="match status" value="1"/>
</dbReference>
<dbReference type="UniPathway" id="UPA00214"/>
<dbReference type="RefSeq" id="WP_006844900.1">
    <property type="nucleotide sequence ID" value="NZ_CP026847.1"/>
</dbReference>
<dbReference type="InterPro" id="IPR001509">
    <property type="entry name" value="Epimerase_deHydtase"/>
</dbReference>
<dbReference type="Proteomes" id="UP000516446">
    <property type="component" value="Chromosome"/>
</dbReference>
<reference evidence="13 14" key="1">
    <citation type="submission" date="2019-08" db="EMBL/GenBank/DDBJ databases">
        <authorList>
            <person name="Chang H.C."/>
            <person name="Mun S.Y."/>
        </authorList>
    </citation>
    <scope>NUCLEOTIDE SEQUENCE [LARGE SCALE GENOMIC DNA]</scope>
    <source>
        <strain evidence="13 14">SK</strain>
    </source>
</reference>
<dbReference type="EC" id="5.1.3.2" evidence="5 11"/>
<sequence length="333" mass="36668">MSTLVLGGAGYIGSHMVDSLRAQNKAVVVVDNLATGHRLAVPEDVPFYQVDIRDKVALSAVFDQEEIDQVVHFAASSIVPESMTDPLKYFDNNTAGMISLLEVMLEHNVKQIVFSSTAATYGDAKESPIKETTPQLPINPYGLSKLQMEQIMGWADKAYDLKWVALRYFNVAGAKPDGSIGEDHPTETHLVPIILQTALGERDAITMFGDDYNTPDGFNVRDYVHVMDLVDAHVLALDYLAKGNASNQFNLGTANGYSVKQMVEAAREATGMEIPAKVGPRRAGDPDSLIADSTKARNVLGWNPQYESVQEIIKTAWTWHQTHPEGYQDRSEK</sequence>
<comment type="similarity">
    <text evidence="4 11">Belongs to the NAD(P)-dependent epimerase/dehydratase family.</text>
</comment>
<accession>A0A7H1MM82</accession>
<comment type="cofactor">
    <cofactor evidence="2 11">
        <name>NAD(+)</name>
        <dbReference type="ChEBI" id="CHEBI:57540"/>
    </cofactor>
</comment>
<evidence type="ECO:0000256" key="10">
    <source>
        <dbReference type="ARBA" id="ARBA00023277"/>
    </source>
</evidence>
<evidence type="ECO:0000256" key="3">
    <source>
        <dbReference type="ARBA" id="ARBA00004947"/>
    </source>
</evidence>
<evidence type="ECO:0000313" key="14">
    <source>
        <dbReference type="Proteomes" id="UP000516446"/>
    </source>
</evidence>
<evidence type="ECO:0000313" key="13">
    <source>
        <dbReference type="EMBL" id="QNT64568.1"/>
    </source>
</evidence>
<proteinExistence type="inferred from homology"/>
<evidence type="ECO:0000256" key="6">
    <source>
        <dbReference type="ARBA" id="ARBA00018569"/>
    </source>
</evidence>
<keyword evidence="14" id="KW-1185">Reference proteome</keyword>
<dbReference type="PANTHER" id="PTHR43725:SF53">
    <property type="entry name" value="UDP-ARABINOSE 4-EPIMERASE 1"/>
    <property type="match status" value="1"/>
</dbReference>
<dbReference type="Gene3D" id="3.40.50.720">
    <property type="entry name" value="NAD(P)-binding Rossmann-like Domain"/>
    <property type="match status" value="1"/>
</dbReference>
<evidence type="ECO:0000256" key="5">
    <source>
        <dbReference type="ARBA" id="ARBA00013189"/>
    </source>
</evidence>
<evidence type="ECO:0000256" key="9">
    <source>
        <dbReference type="ARBA" id="ARBA00023235"/>
    </source>
</evidence>
<keyword evidence="10 11" id="KW-0119">Carbohydrate metabolism</keyword>
<dbReference type="SUPFAM" id="SSF51735">
    <property type="entry name" value="NAD(P)-binding Rossmann-fold domains"/>
    <property type="match status" value="1"/>
</dbReference>
<dbReference type="GO" id="GO:0003978">
    <property type="term" value="F:UDP-glucose 4-epimerase activity"/>
    <property type="evidence" value="ECO:0007669"/>
    <property type="project" value="UniProtKB-UniRule"/>
</dbReference>
<name>A0A7H1MM82_9LACO</name>
<dbReference type="CDD" id="cd05247">
    <property type="entry name" value="UDP_G4E_1_SDR_e"/>
    <property type="match status" value="1"/>
</dbReference>
<evidence type="ECO:0000256" key="2">
    <source>
        <dbReference type="ARBA" id="ARBA00001911"/>
    </source>
</evidence>
<comment type="catalytic activity">
    <reaction evidence="1 11">
        <text>UDP-alpha-D-glucose = UDP-alpha-D-galactose</text>
        <dbReference type="Rhea" id="RHEA:22168"/>
        <dbReference type="ChEBI" id="CHEBI:58885"/>
        <dbReference type="ChEBI" id="CHEBI:66914"/>
        <dbReference type="EC" id="5.1.3.2"/>
    </reaction>
</comment>
<keyword evidence="8" id="KW-0299">Galactose metabolism</keyword>
<dbReference type="PANTHER" id="PTHR43725">
    <property type="entry name" value="UDP-GLUCOSE 4-EPIMERASE"/>
    <property type="match status" value="1"/>
</dbReference>
<dbReference type="Pfam" id="PF01370">
    <property type="entry name" value="Epimerase"/>
    <property type="match status" value="1"/>
</dbReference>
<evidence type="ECO:0000256" key="7">
    <source>
        <dbReference type="ARBA" id="ARBA00023027"/>
    </source>
</evidence>
<feature type="domain" description="NAD-dependent epimerase/dehydratase" evidence="12">
    <location>
        <begin position="4"/>
        <end position="252"/>
    </location>
</feature>
<comment type="pathway">
    <text evidence="3 11">Carbohydrate metabolism; galactose metabolism.</text>
</comment>
<evidence type="ECO:0000259" key="12">
    <source>
        <dbReference type="Pfam" id="PF01370"/>
    </source>
</evidence>
<evidence type="ECO:0000256" key="4">
    <source>
        <dbReference type="ARBA" id="ARBA00007637"/>
    </source>
</evidence>
<dbReference type="EMBL" id="CP043431">
    <property type="protein sequence ID" value="QNT64568.1"/>
    <property type="molecule type" value="Genomic_DNA"/>
</dbReference>
<dbReference type="AlphaFoldDB" id="A0A7H1MM82"/>
<keyword evidence="7 11" id="KW-0520">NAD</keyword>
<comment type="subunit">
    <text evidence="11">Homodimer.</text>
</comment>
<evidence type="ECO:0000256" key="11">
    <source>
        <dbReference type="RuleBase" id="RU366046"/>
    </source>
</evidence>
<keyword evidence="9 11" id="KW-0413">Isomerase</keyword>
<evidence type="ECO:0000256" key="1">
    <source>
        <dbReference type="ARBA" id="ARBA00000083"/>
    </source>
</evidence>